<dbReference type="InterPro" id="IPR003156">
    <property type="entry name" value="DHHA1_dom"/>
</dbReference>
<name>A0A2A2IB38_9BACI</name>
<reference evidence="10 11" key="1">
    <citation type="submission" date="2017-08" db="EMBL/GenBank/DDBJ databases">
        <title>Virgibacillus indicus sp. nov. and Virgibacillus profoundi sp. nov, two moderately halophilic bacteria isolated from marine sediment by using the Microfluidic Streak Plate.</title>
        <authorList>
            <person name="Xu B."/>
            <person name="Hu B."/>
            <person name="Wang J."/>
            <person name="Zhu Y."/>
            <person name="Huang L."/>
            <person name="Du W."/>
            <person name="Huang Y."/>
        </authorList>
    </citation>
    <scope>NUCLEOTIDE SEQUENCE [LARGE SCALE GENOMIC DNA]</scope>
    <source>
        <strain evidence="10 11">IO3-P3-H5</strain>
    </source>
</reference>
<keyword evidence="5 10" id="KW-0269">Exonuclease</keyword>
<dbReference type="InterPro" id="IPR051673">
    <property type="entry name" value="SSDNA_exonuclease_RecJ"/>
</dbReference>
<evidence type="ECO:0000256" key="4">
    <source>
        <dbReference type="ARBA" id="ARBA00022801"/>
    </source>
</evidence>
<organism evidence="10 11">
    <name type="scientific">Virgibacillus profundi</name>
    <dbReference type="NCBI Taxonomy" id="2024555"/>
    <lineage>
        <taxon>Bacteria</taxon>
        <taxon>Bacillati</taxon>
        <taxon>Bacillota</taxon>
        <taxon>Bacilli</taxon>
        <taxon>Bacillales</taxon>
        <taxon>Bacillaceae</taxon>
        <taxon>Virgibacillus</taxon>
    </lineage>
</organism>
<dbReference type="PANTHER" id="PTHR30255">
    <property type="entry name" value="SINGLE-STRANDED-DNA-SPECIFIC EXONUCLEASE RECJ"/>
    <property type="match status" value="1"/>
</dbReference>
<evidence type="ECO:0000259" key="7">
    <source>
        <dbReference type="Pfam" id="PF02272"/>
    </source>
</evidence>
<comment type="similarity">
    <text evidence="1">Belongs to the RecJ family.</text>
</comment>
<dbReference type="Gene3D" id="3.90.1640.30">
    <property type="match status" value="1"/>
</dbReference>
<sequence>MLESKANWKYTKQQDNTVQWMDDSIDLSPVIKELLLQRGITTEGAVSEFLAPDINKLHNPKELDSIDIATERVHKAIEKQEKILIYGDYDADGVSSTTVMLKTILELGADCDFYIPNRFTEGYGPNEEAFRQAFENGFRLIITVDTGIASVHEAEVAKQLGIDLIITDHHEPQESLPDAYAILHPKCSVNYPFRELAGVGVAFKFAESLLGYFPKHLLEFAAIGTIADLVPLVNENRILAFYGLHALSISNNQGIKALKRICKIEGNVTEEDVGFLIGPRINAVGRLQNAELAVELLMTDDEMEAAEIADEINRLNEERKQIVSGIVKEAEKMVQTGEKSGVIIVAKEGWNEGVLGIVASRLVRKFDRPAIVLAVKKETSEVKGSARSIPAFDLFNNCMKIRNLFTHFGGHSQAAGMTFPLENVNVIQEKLNEIINEQLTEDDFKQVIEINDSISVTDINEKLVNDINKLAPFGMKNPKPIFQIKDIPASARQIGSNQNHLKLQFRQDNVSLEGIGFGMGELYTYISPETPISVAGELGINEWNGNRKAQIIMQDMKIDEWQLFDHRGKKNLDISPFINPEKRNVVLSNDGIEMTAIAEQIVYNTDRSTLSEIDVLYIFDLPADLTHLKEIIQVTKPVNIYACYYVENSLYLTAFPSREEFKWFYSLLLKQRVLDLKTEMTNIMQARGWDKDRIIFISKVFFELGFVKIENGVIHLVPKPLKKDLQESSLYQERIMKAENEKILYYSTYAELKKWFTNQMNYLAVKQV</sequence>
<dbReference type="NCBIfam" id="TIGR00644">
    <property type="entry name" value="recJ"/>
    <property type="match status" value="1"/>
</dbReference>
<keyword evidence="3" id="KW-0540">Nuclease</keyword>
<feature type="domain" description="DDH" evidence="6">
    <location>
        <begin position="82"/>
        <end position="225"/>
    </location>
</feature>
<dbReference type="Pfam" id="PF10141">
    <property type="entry name" value="ssDNA-exonuc_C"/>
    <property type="match status" value="1"/>
</dbReference>
<dbReference type="InterPro" id="IPR038763">
    <property type="entry name" value="DHH_sf"/>
</dbReference>
<dbReference type="InterPro" id="IPR004610">
    <property type="entry name" value="RecJ"/>
</dbReference>
<protein>
    <recommendedName>
        <fullName evidence="2">Single-stranded-DNA-specific exonuclease RecJ</fullName>
    </recommendedName>
</protein>
<dbReference type="GO" id="GO:0003676">
    <property type="term" value="F:nucleic acid binding"/>
    <property type="evidence" value="ECO:0007669"/>
    <property type="project" value="InterPro"/>
</dbReference>
<dbReference type="Proteomes" id="UP000218887">
    <property type="component" value="Unassembled WGS sequence"/>
</dbReference>
<dbReference type="GO" id="GO:0006281">
    <property type="term" value="P:DNA repair"/>
    <property type="evidence" value="ECO:0007669"/>
    <property type="project" value="InterPro"/>
</dbReference>
<keyword evidence="11" id="KW-1185">Reference proteome</keyword>
<dbReference type="Gene3D" id="3.10.310.30">
    <property type="match status" value="1"/>
</dbReference>
<dbReference type="PANTHER" id="PTHR30255:SF2">
    <property type="entry name" value="SINGLE-STRANDED-DNA-SPECIFIC EXONUCLEASE RECJ"/>
    <property type="match status" value="1"/>
</dbReference>
<comment type="caution">
    <text evidence="10">The sequence shown here is derived from an EMBL/GenBank/DDBJ whole genome shotgun (WGS) entry which is preliminary data.</text>
</comment>
<dbReference type="SUPFAM" id="SSF64182">
    <property type="entry name" value="DHH phosphoesterases"/>
    <property type="match status" value="1"/>
</dbReference>
<dbReference type="RefSeq" id="WP_095656030.1">
    <property type="nucleotide sequence ID" value="NZ_NPOA01000009.1"/>
</dbReference>
<accession>A0A2A2IB38</accession>
<dbReference type="Pfam" id="PF17768">
    <property type="entry name" value="RecJ_OB"/>
    <property type="match status" value="1"/>
</dbReference>
<dbReference type="Pfam" id="PF01368">
    <property type="entry name" value="DHH"/>
    <property type="match status" value="1"/>
</dbReference>
<evidence type="ECO:0000313" key="10">
    <source>
        <dbReference type="EMBL" id="PAV28939.1"/>
    </source>
</evidence>
<dbReference type="InterPro" id="IPR018779">
    <property type="entry name" value="RecJ_C"/>
</dbReference>
<dbReference type="EMBL" id="NPOA01000009">
    <property type="protein sequence ID" value="PAV28939.1"/>
    <property type="molecule type" value="Genomic_DNA"/>
</dbReference>
<dbReference type="InterPro" id="IPR041122">
    <property type="entry name" value="RecJ_OB"/>
</dbReference>
<feature type="domain" description="RecJ OB" evidence="9">
    <location>
        <begin position="453"/>
        <end position="555"/>
    </location>
</feature>
<gene>
    <name evidence="10" type="primary">recJ</name>
    <name evidence="10" type="ORF">CIL05_13230</name>
</gene>
<dbReference type="AlphaFoldDB" id="A0A2A2IB38"/>
<evidence type="ECO:0000313" key="11">
    <source>
        <dbReference type="Proteomes" id="UP000218887"/>
    </source>
</evidence>
<proteinExistence type="inferred from homology"/>
<evidence type="ECO:0000259" key="8">
    <source>
        <dbReference type="Pfam" id="PF10141"/>
    </source>
</evidence>
<keyword evidence="4" id="KW-0378">Hydrolase</keyword>
<dbReference type="Pfam" id="PF02272">
    <property type="entry name" value="DHHA1"/>
    <property type="match status" value="1"/>
</dbReference>
<evidence type="ECO:0000256" key="2">
    <source>
        <dbReference type="ARBA" id="ARBA00019841"/>
    </source>
</evidence>
<dbReference type="GO" id="GO:0006310">
    <property type="term" value="P:DNA recombination"/>
    <property type="evidence" value="ECO:0007669"/>
    <property type="project" value="InterPro"/>
</dbReference>
<dbReference type="InterPro" id="IPR001667">
    <property type="entry name" value="DDH_dom"/>
</dbReference>
<feature type="domain" description="DHHA1" evidence="7">
    <location>
        <begin position="342"/>
        <end position="437"/>
    </location>
</feature>
<dbReference type="GO" id="GO:0008409">
    <property type="term" value="F:5'-3' exonuclease activity"/>
    <property type="evidence" value="ECO:0007669"/>
    <property type="project" value="InterPro"/>
</dbReference>
<feature type="domain" description="Single-stranded-DNA-specific exonuclease RecJ C-terminal" evidence="8">
    <location>
        <begin position="562"/>
        <end position="756"/>
    </location>
</feature>
<evidence type="ECO:0000256" key="3">
    <source>
        <dbReference type="ARBA" id="ARBA00022722"/>
    </source>
</evidence>
<dbReference type="OrthoDB" id="9809852at2"/>
<evidence type="ECO:0000259" key="6">
    <source>
        <dbReference type="Pfam" id="PF01368"/>
    </source>
</evidence>
<evidence type="ECO:0000256" key="5">
    <source>
        <dbReference type="ARBA" id="ARBA00022839"/>
    </source>
</evidence>
<evidence type="ECO:0000256" key="1">
    <source>
        <dbReference type="ARBA" id="ARBA00005915"/>
    </source>
</evidence>
<evidence type="ECO:0000259" key="9">
    <source>
        <dbReference type="Pfam" id="PF17768"/>
    </source>
</evidence>